<dbReference type="Proteomes" id="UP000184396">
    <property type="component" value="Unassembled WGS sequence"/>
</dbReference>
<gene>
    <name evidence="2" type="ORF">SAMN05216261_0925</name>
</gene>
<evidence type="ECO:0000259" key="1">
    <source>
        <dbReference type="Pfam" id="PF00583"/>
    </source>
</evidence>
<dbReference type="InterPro" id="IPR000182">
    <property type="entry name" value="GNAT_dom"/>
</dbReference>
<dbReference type="InterPro" id="IPR016181">
    <property type="entry name" value="Acyl_CoA_acyltransferase"/>
</dbReference>
<sequence length="215" mass="25496">MEKSKNGILNRLKCIATYIKYGLFLHGVRNNLAKIGLDFMPYYYCKSMSSKVNPDQIKTPDLDLKLSIFGKTEINYIKNSILGINDNFLFKDLNNGVTCVGLKKDDDIVAFLFIRSQSFYFRNRLFNLNENEHFFVFMYVYENYRGKGIAPYLRYQCYKLLEKEGVNTFYSISEYFNFSAIKYQKKFNAKPLELCLSIKLFKKNIWNFTLKKYYS</sequence>
<accession>A0A1M6BV95</accession>
<name>A0A1M6BV95_9FLAO</name>
<dbReference type="Pfam" id="PF00583">
    <property type="entry name" value="Acetyltransf_1"/>
    <property type="match status" value="1"/>
</dbReference>
<dbReference type="RefSeq" id="WP_019387544.1">
    <property type="nucleotide sequence ID" value="NZ_ALIH01000006.1"/>
</dbReference>
<dbReference type="STRING" id="1178825.SAMN05216261_0925"/>
<dbReference type="EMBL" id="FQYK01000002">
    <property type="protein sequence ID" value="SHI52670.1"/>
    <property type="molecule type" value="Genomic_DNA"/>
</dbReference>
<protein>
    <submittedName>
        <fullName evidence="2">Acetyltransferase (GNAT) family protein</fullName>
    </submittedName>
</protein>
<evidence type="ECO:0000313" key="3">
    <source>
        <dbReference type="Proteomes" id="UP000184396"/>
    </source>
</evidence>
<dbReference type="OrthoDB" id="1419559at2"/>
<dbReference type="GO" id="GO:0016747">
    <property type="term" value="F:acyltransferase activity, transferring groups other than amino-acyl groups"/>
    <property type="evidence" value="ECO:0007669"/>
    <property type="project" value="InterPro"/>
</dbReference>
<reference evidence="2 3" key="1">
    <citation type="submission" date="2016-11" db="EMBL/GenBank/DDBJ databases">
        <authorList>
            <person name="Jaros S."/>
            <person name="Januszkiewicz K."/>
            <person name="Wedrychowicz H."/>
        </authorList>
    </citation>
    <scope>NUCLEOTIDE SEQUENCE [LARGE SCALE GENOMIC DNA]</scope>
    <source>
        <strain evidence="2 3">CGMCC 1.12213</strain>
    </source>
</reference>
<evidence type="ECO:0000313" key="2">
    <source>
        <dbReference type="EMBL" id="SHI52670.1"/>
    </source>
</evidence>
<keyword evidence="2" id="KW-0808">Transferase</keyword>
<feature type="domain" description="N-acetyltransferase" evidence="1">
    <location>
        <begin position="89"/>
        <end position="184"/>
    </location>
</feature>
<organism evidence="2 3">
    <name type="scientific">Algibacter luteus</name>
    <dbReference type="NCBI Taxonomy" id="1178825"/>
    <lineage>
        <taxon>Bacteria</taxon>
        <taxon>Pseudomonadati</taxon>
        <taxon>Bacteroidota</taxon>
        <taxon>Flavobacteriia</taxon>
        <taxon>Flavobacteriales</taxon>
        <taxon>Flavobacteriaceae</taxon>
        <taxon>Algibacter</taxon>
    </lineage>
</organism>
<dbReference type="SUPFAM" id="SSF55729">
    <property type="entry name" value="Acyl-CoA N-acyltransferases (Nat)"/>
    <property type="match status" value="1"/>
</dbReference>
<keyword evidence="3" id="KW-1185">Reference proteome</keyword>
<proteinExistence type="predicted"/>
<dbReference type="eggNOG" id="ENOG50331A4">
    <property type="taxonomic scope" value="Bacteria"/>
</dbReference>
<dbReference type="AlphaFoldDB" id="A0A1M6BV95"/>
<dbReference type="Gene3D" id="3.40.630.30">
    <property type="match status" value="1"/>
</dbReference>